<gene>
    <name evidence="2" type="ORF">ENR64_05375</name>
</gene>
<reference evidence="2" key="1">
    <citation type="journal article" date="2020" name="mSystems">
        <title>Genome- and Community-Level Interaction Insights into Carbon Utilization and Element Cycling Functions of Hydrothermarchaeota in Hydrothermal Sediment.</title>
        <authorList>
            <person name="Zhou Z."/>
            <person name="Liu Y."/>
            <person name="Xu W."/>
            <person name="Pan J."/>
            <person name="Luo Z.H."/>
            <person name="Li M."/>
        </authorList>
    </citation>
    <scope>NUCLEOTIDE SEQUENCE [LARGE SCALE GENOMIC DNA]</scope>
    <source>
        <strain evidence="2">SpSt-418</strain>
    </source>
</reference>
<dbReference type="InterPro" id="IPR036249">
    <property type="entry name" value="Thioredoxin-like_sf"/>
</dbReference>
<name>A0A7C3PDR9_9CYAN</name>
<dbReference type="AlphaFoldDB" id="A0A7C3PDR9"/>
<dbReference type="SUPFAM" id="SSF52833">
    <property type="entry name" value="Thioredoxin-like"/>
    <property type="match status" value="1"/>
</dbReference>
<dbReference type="Pfam" id="PF00578">
    <property type="entry name" value="AhpC-TSA"/>
    <property type="match status" value="1"/>
</dbReference>
<dbReference type="PROSITE" id="PS51352">
    <property type="entry name" value="THIOREDOXIN_2"/>
    <property type="match status" value="1"/>
</dbReference>
<organism evidence="2">
    <name type="scientific">Oscillatoriales cyanobacterium SpSt-418</name>
    <dbReference type="NCBI Taxonomy" id="2282169"/>
    <lineage>
        <taxon>Bacteria</taxon>
        <taxon>Bacillati</taxon>
        <taxon>Cyanobacteriota</taxon>
        <taxon>Cyanophyceae</taxon>
        <taxon>Oscillatoriophycideae</taxon>
        <taxon>Oscillatoriales</taxon>
    </lineage>
</organism>
<proteinExistence type="predicted"/>
<accession>A0A7C3PDR9</accession>
<dbReference type="InterPro" id="IPR047262">
    <property type="entry name" value="PRX-like1"/>
</dbReference>
<dbReference type="InterPro" id="IPR000866">
    <property type="entry name" value="AhpC/TSA"/>
</dbReference>
<dbReference type="EMBL" id="DSRU01000059">
    <property type="protein sequence ID" value="HFM97195.1"/>
    <property type="molecule type" value="Genomic_DNA"/>
</dbReference>
<dbReference type="PANTHER" id="PTHR43640:SF1">
    <property type="entry name" value="THIOREDOXIN-DEPENDENT PEROXIREDOXIN"/>
    <property type="match status" value="1"/>
</dbReference>
<evidence type="ECO:0000313" key="2">
    <source>
        <dbReference type="EMBL" id="HFM97195.1"/>
    </source>
</evidence>
<feature type="domain" description="Thioredoxin" evidence="1">
    <location>
        <begin position="6"/>
        <end position="161"/>
    </location>
</feature>
<dbReference type="Gene3D" id="3.40.30.10">
    <property type="entry name" value="Glutaredoxin"/>
    <property type="match status" value="1"/>
</dbReference>
<sequence>METTGTRIGAYAPDFEIPGVDEKVHHMFRYLETHRAIAVVFMCNHCPYVKLYIERLKQLQLEFADAGFSVIGINSNDVNQFPEDNFDNMKIFAIQNKLNFPYLWDSTQDVARSFGAMKTPHVFLVNADGVLCYSGSIDDNPNDPNAVTKPYLRDAIGHILMGESITPTATEPVGCSVKWR</sequence>
<dbReference type="PANTHER" id="PTHR43640">
    <property type="entry name" value="OS07G0260300 PROTEIN"/>
    <property type="match status" value="1"/>
</dbReference>
<dbReference type="GO" id="GO:0016209">
    <property type="term" value="F:antioxidant activity"/>
    <property type="evidence" value="ECO:0007669"/>
    <property type="project" value="InterPro"/>
</dbReference>
<dbReference type="CDD" id="cd02969">
    <property type="entry name" value="PRX_like1"/>
    <property type="match status" value="1"/>
</dbReference>
<evidence type="ECO:0000259" key="1">
    <source>
        <dbReference type="PROSITE" id="PS51352"/>
    </source>
</evidence>
<dbReference type="GO" id="GO:0016491">
    <property type="term" value="F:oxidoreductase activity"/>
    <property type="evidence" value="ECO:0007669"/>
    <property type="project" value="InterPro"/>
</dbReference>
<protein>
    <submittedName>
        <fullName evidence="2">Thioredoxin family protein</fullName>
    </submittedName>
</protein>
<dbReference type="InterPro" id="IPR013766">
    <property type="entry name" value="Thioredoxin_domain"/>
</dbReference>
<comment type="caution">
    <text evidence="2">The sequence shown here is derived from an EMBL/GenBank/DDBJ whole genome shotgun (WGS) entry which is preliminary data.</text>
</comment>